<keyword evidence="3" id="KW-1185">Reference proteome</keyword>
<evidence type="ECO:0000256" key="1">
    <source>
        <dbReference type="SAM" id="MobiDB-lite"/>
    </source>
</evidence>
<accession>A7NFK0</accession>
<evidence type="ECO:0000313" key="3">
    <source>
        <dbReference type="Proteomes" id="UP000000263"/>
    </source>
</evidence>
<feature type="compositionally biased region" description="Low complexity" evidence="1">
    <location>
        <begin position="235"/>
        <end position="246"/>
    </location>
</feature>
<dbReference type="KEGG" id="rca:Rcas_0085"/>
<feature type="region of interest" description="Disordered" evidence="1">
    <location>
        <begin position="220"/>
        <end position="270"/>
    </location>
</feature>
<dbReference type="eggNOG" id="ENOG5033XCB">
    <property type="taxonomic scope" value="Bacteria"/>
</dbReference>
<dbReference type="OrthoDB" id="151291at2"/>
<evidence type="ECO:0000313" key="2">
    <source>
        <dbReference type="EMBL" id="ABU56222.1"/>
    </source>
</evidence>
<organism evidence="2 3">
    <name type="scientific">Roseiflexus castenholzii (strain DSM 13941 / HLO8)</name>
    <dbReference type="NCBI Taxonomy" id="383372"/>
    <lineage>
        <taxon>Bacteria</taxon>
        <taxon>Bacillati</taxon>
        <taxon>Chloroflexota</taxon>
        <taxon>Chloroflexia</taxon>
        <taxon>Chloroflexales</taxon>
        <taxon>Roseiflexineae</taxon>
        <taxon>Roseiflexaceae</taxon>
        <taxon>Roseiflexus</taxon>
    </lineage>
</organism>
<dbReference type="HOGENOM" id="CLU_1030072_0_0_0"/>
<name>A7NFK0_ROSCS</name>
<dbReference type="Proteomes" id="UP000000263">
    <property type="component" value="Chromosome"/>
</dbReference>
<dbReference type="EMBL" id="CP000804">
    <property type="protein sequence ID" value="ABU56222.1"/>
    <property type="molecule type" value="Genomic_DNA"/>
</dbReference>
<protein>
    <submittedName>
        <fullName evidence="2">Uncharacterized protein</fullName>
    </submittedName>
</protein>
<dbReference type="AlphaFoldDB" id="A7NFK0"/>
<reference evidence="2 3" key="1">
    <citation type="submission" date="2007-08" db="EMBL/GenBank/DDBJ databases">
        <title>Complete sequence of Roseiflexus castenholzii DSM 13941.</title>
        <authorList>
            <consortium name="US DOE Joint Genome Institute"/>
            <person name="Copeland A."/>
            <person name="Lucas S."/>
            <person name="Lapidus A."/>
            <person name="Barry K."/>
            <person name="Glavina del Rio T."/>
            <person name="Dalin E."/>
            <person name="Tice H."/>
            <person name="Pitluck S."/>
            <person name="Thompson L.S."/>
            <person name="Brettin T."/>
            <person name="Bruce D."/>
            <person name="Detter J.C."/>
            <person name="Han C."/>
            <person name="Tapia R."/>
            <person name="Schmutz J."/>
            <person name="Larimer F."/>
            <person name="Land M."/>
            <person name="Hauser L."/>
            <person name="Kyrpides N."/>
            <person name="Mikhailova N."/>
            <person name="Bryant D.A."/>
            <person name="Hanada S."/>
            <person name="Tsukatani Y."/>
            <person name="Richardson P."/>
        </authorList>
    </citation>
    <scope>NUCLEOTIDE SEQUENCE [LARGE SCALE GENOMIC DNA]</scope>
    <source>
        <strain evidence="3">DSM 13941 / HLO8</strain>
    </source>
</reference>
<dbReference type="RefSeq" id="WP_011997627.1">
    <property type="nucleotide sequence ID" value="NC_009767.1"/>
</dbReference>
<sequence length="270" mass="30668">MTTRFSRPRLIDETDQRYRAHVEQMKLLRSNQRAIRPPRARDLFGSEAEAALRDWLAQQITLSERRIVEYLEHRGRQAVTKYRELDAVWILDPKTIHVFEIKASMKAASLRRAIRQLRDTQTILRMLFPKVHTTILLVDTGIPQTPEESAAQLAEWIATHPDRPPPNEPPPTLADVLANLPQVRRADSLAALPDDPELVGLIRFSVDDIIALAGAENLHLDWDEDEEEEGDAETSEAAPYIYSSSESEPDEEDNPLAAALRKAMEDRARG</sequence>
<feature type="compositionally biased region" description="Acidic residues" evidence="1">
    <location>
        <begin position="222"/>
        <end position="234"/>
    </location>
</feature>
<gene>
    <name evidence="2" type="ordered locus">Rcas_0085</name>
</gene>
<proteinExistence type="predicted"/>